<comment type="catalytic activity">
    <reaction evidence="11 12">
        <text>ATP + H2O = ADP + phosphate + H(+)</text>
        <dbReference type="Rhea" id="RHEA:13065"/>
        <dbReference type="ChEBI" id="CHEBI:15377"/>
        <dbReference type="ChEBI" id="CHEBI:15378"/>
        <dbReference type="ChEBI" id="CHEBI:30616"/>
        <dbReference type="ChEBI" id="CHEBI:43474"/>
        <dbReference type="ChEBI" id="CHEBI:456216"/>
        <dbReference type="EC" id="5.6.2.4"/>
    </reaction>
</comment>
<dbReference type="Gene3D" id="3.40.50.300">
    <property type="entry name" value="P-loop containing nucleotide triphosphate hydrolases"/>
    <property type="match status" value="2"/>
</dbReference>
<keyword evidence="7 12" id="KW-0862">Zinc</keyword>
<evidence type="ECO:0000256" key="12">
    <source>
        <dbReference type="HAMAP-Rule" id="MF_00983"/>
    </source>
</evidence>
<dbReference type="InterPro" id="IPR040498">
    <property type="entry name" value="PriA_CRR"/>
</dbReference>
<dbReference type="InterPro" id="IPR041222">
    <property type="entry name" value="PriA_3primeBD"/>
</dbReference>
<dbReference type="GO" id="GO:0043138">
    <property type="term" value="F:3'-5' DNA helicase activity"/>
    <property type="evidence" value="ECO:0007669"/>
    <property type="project" value="UniProtKB-EC"/>
</dbReference>
<dbReference type="PANTHER" id="PTHR30580:SF0">
    <property type="entry name" value="PRIMOSOMAL PROTEIN N"/>
    <property type="match status" value="1"/>
</dbReference>
<dbReference type="InterPro" id="IPR042115">
    <property type="entry name" value="PriA_3primeBD_sf"/>
</dbReference>
<accession>A0A1G7KNT4</accession>
<evidence type="ECO:0000256" key="1">
    <source>
        <dbReference type="ARBA" id="ARBA00022515"/>
    </source>
</evidence>
<organism evidence="15 16">
    <name type="scientific">Sphingomonas carotinifaciens</name>
    <dbReference type="NCBI Taxonomy" id="1166323"/>
    <lineage>
        <taxon>Bacteria</taxon>
        <taxon>Pseudomonadati</taxon>
        <taxon>Pseudomonadota</taxon>
        <taxon>Alphaproteobacteria</taxon>
        <taxon>Sphingomonadales</taxon>
        <taxon>Sphingomonadaceae</taxon>
        <taxon>Sphingomonas</taxon>
    </lineage>
</organism>
<evidence type="ECO:0000256" key="4">
    <source>
        <dbReference type="ARBA" id="ARBA00022741"/>
    </source>
</evidence>
<dbReference type="FunFam" id="3.40.50.300:FF:000489">
    <property type="entry name" value="Primosome assembly protein PriA"/>
    <property type="match status" value="1"/>
</dbReference>
<reference evidence="15 16" key="1">
    <citation type="submission" date="2016-10" db="EMBL/GenBank/DDBJ databases">
        <authorList>
            <person name="Varghese N."/>
            <person name="Submissions S."/>
        </authorList>
    </citation>
    <scope>NUCLEOTIDE SEQUENCE [LARGE SCALE GENOMIC DNA]</scope>
    <source>
        <strain evidence="15 16">S7-754</strain>
    </source>
</reference>
<dbReference type="Pfam" id="PF18319">
    <property type="entry name" value="Zn_ribbon_PriA"/>
    <property type="match status" value="1"/>
</dbReference>
<keyword evidence="4 12" id="KW-0547">Nucleotide-binding</keyword>
<feature type="binding site" evidence="12">
    <location>
        <position position="435"/>
    </location>
    <ligand>
        <name>Zn(2+)</name>
        <dbReference type="ChEBI" id="CHEBI:29105"/>
        <label>1</label>
    </ligand>
</feature>
<dbReference type="GO" id="GO:0016787">
    <property type="term" value="F:hydrolase activity"/>
    <property type="evidence" value="ECO:0007669"/>
    <property type="project" value="UniProtKB-KW"/>
</dbReference>
<evidence type="ECO:0000313" key="16">
    <source>
        <dbReference type="Proteomes" id="UP000323502"/>
    </source>
</evidence>
<evidence type="ECO:0000256" key="8">
    <source>
        <dbReference type="ARBA" id="ARBA00022840"/>
    </source>
</evidence>
<comment type="catalytic activity">
    <reaction evidence="12">
        <text>Couples ATP hydrolysis with the unwinding of duplex DNA by translocating in the 3'-5' direction.</text>
        <dbReference type="EC" id="5.6.2.4"/>
    </reaction>
</comment>
<proteinExistence type="inferred from homology"/>
<keyword evidence="6 12" id="KW-0347">Helicase</keyword>
<sequence>MSPRARVLVLNSALGPLDYRVPHGMTVEPGSIVVAPLGPRQLLGVVWEPERMPSDAEVGDNRLRPLLGVADVPPLGDALRRLIEWTADYYLAPPAAVVRMALSSNAALEGARTATEYRATGHVPDRLTPQRAQALERIGDRQGLIRELATIADVSDAVIRGLVKVGAIEGVEVDIDSPFPLPDPLHHVPALSGDQRAAADRLVADVAAQAFAPVLLDGVTGSGKTEVYFEAVAEAVREGRQVLVLLPEIALTEPFLKRFHDRFGCEPVAWHSGLRSTQRRRAWRAIASGQALVTVGARSALFLPYRNLGLIVVDEAHETSFKQEDGVHYHARDVAVMRGKFEPCPVILASATPAIETRQQVAQGRYAEVKLPGRFGAAEMPAIAAIDLIHEPPERGRWISPRLVQAMTETLEKREQSLLFLNRRGYAPLTLCRTCGHRFQCPNCTAWMVEHRLVRRLACHHCGHVMPTPRACPECQGEDTLVACGPGVERIADEVAALFPEAKTAVVTSDTIWSPAKAAEFVGRMEAGDIDIVVGTQLVTKGYHFPNLTLVGVIDADLGLEGGDLRAAERTFQQICQVSGRAGRGEKPGQVFIQTHSPKAGVMQALVTGDAESFYAAETEARRDAGAPPFGRYAAIVVSSEEQAAAQEIASLIGRRAPEVEGMHVYGPAPAPLAMLRGRHRYRLLVHARRALDVQAVIREWLGALEWSPKVRVAVDVDPYSFL</sequence>
<dbReference type="Pfam" id="PF18074">
    <property type="entry name" value="PriA_C"/>
    <property type="match status" value="1"/>
</dbReference>
<evidence type="ECO:0000259" key="13">
    <source>
        <dbReference type="PROSITE" id="PS51192"/>
    </source>
</evidence>
<dbReference type="GO" id="GO:0008270">
    <property type="term" value="F:zinc ion binding"/>
    <property type="evidence" value="ECO:0007669"/>
    <property type="project" value="UniProtKB-UniRule"/>
</dbReference>
<feature type="binding site" evidence="12">
    <location>
        <position position="444"/>
    </location>
    <ligand>
        <name>Zn(2+)</name>
        <dbReference type="ChEBI" id="CHEBI:29105"/>
        <label>2</label>
    </ligand>
</feature>
<feature type="binding site" evidence="12">
    <location>
        <position position="472"/>
    </location>
    <ligand>
        <name>Zn(2+)</name>
        <dbReference type="ChEBI" id="CHEBI:29105"/>
        <label>1</label>
    </ligand>
</feature>
<evidence type="ECO:0000256" key="7">
    <source>
        <dbReference type="ARBA" id="ARBA00022833"/>
    </source>
</evidence>
<keyword evidence="16" id="KW-1185">Reference proteome</keyword>
<comment type="cofactor">
    <cofactor evidence="12">
        <name>Zn(2+)</name>
        <dbReference type="ChEBI" id="CHEBI:29105"/>
    </cofactor>
    <text evidence="12">Binds 2 zinc ions per subunit.</text>
</comment>
<dbReference type="EMBL" id="WSUT01000005">
    <property type="protein sequence ID" value="MWC43628.1"/>
    <property type="molecule type" value="Genomic_DNA"/>
</dbReference>
<evidence type="ECO:0000256" key="6">
    <source>
        <dbReference type="ARBA" id="ARBA00022806"/>
    </source>
</evidence>
<evidence type="ECO:0000256" key="11">
    <source>
        <dbReference type="ARBA" id="ARBA00048988"/>
    </source>
</evidence>
<keyword evidence="9 12" id="KW-0238">DNA-binding</keyword>
<evidence type="ECO:0000313" key="15">
    <source>
        <dbReference type="EMBL" id="SDF38857.1"/>
    </source>
</evidence>
<keyword evidence="8 12" id="KW-0067">ATP-binding</keyword>
<dbReference type="GO" id="GO:0006270">
    <property type="term" value="P:DNA replication initiation"/>
    <property type="evidence" value="ECO:0007669"/>
    <property type="project" value="TreeGrafter"/>
</dbReference>
<dbReference type="HAMAP" id="MF_00983">
    <property type="entry name" value="PriA"/>
    <property type="match status" value="1"/>
</dbReference>
<evidence type="ECO:0000256" key="5">
    <source>
        <dbReference type="ARBA" id="ARBA00022801"/>
    </source>
</evidence>
<feature type="binding site" evidence="12">
    <location>
        <position position="441"/>
    </location>
    <ligand>
        <name>Zn(2+)</name>
        <dbReference type="ChEBI" id="CHEBI:29105"/>
        <label>2</label>
    </ligand>
</feature>
<name>A0A1G7KNT4_9SPHN</name>
<evidence type="ECO:0000313" key="14">
    <source>
        <dbReference type="EMBL" id="MWC43628.1"/>
    </source>
</evidence>
<dbReference type="InterPro" id="IPR011545">
    <property type="entry name" value="DEAD/DEAH_box_helicase_dom"/>
</dbReference>
<dbReference type="AlphaFoldDB" id="A0A1G7KNT4"/>
<feature type="binding site" evidence="12">
    <location>
        <position position="459"/>
    </location>
    <ligand>
        <name>Zn(2+)</name>
        <dbReference type="ChEBI" id="CHEBI:29105"/>
        <label>2</label>
    </ligand>
</feature>
<feature type="binding site" evidence="12">
    <location>
        <position position="432"/>
    </location>
    <ligand>
        <name>Zn(2+)</name>
        <dbReference type="ChEBI" id="CHEBI:29105"/>
        <label>1</label>
    </ligand>
</feature>
<dbReference type="Proteomes" id="UP000323502">
    <property type="component" value="Unassembled WGS sequence"/>
</dbReference>
<dbReference type="GO" id="GO:0005524">
    <property type="term" value="F:ATP binding"/>
    <property type="evidence" value="ECO:0007669"/>
    <property type="project" value="UniProtKB-UniRule"/>
</dbReference>
<comment type="subunit">
    <text evidence="12">Component of the replication restart primosome.</text>
</comment>
<dbReference type="InterPro" id="IPR005259">
    <property type="entry name" value="PriA"/>
</dbReference>
<feature type="domain" description="Helicase ATP-binding" evidence="13">
    <location>
        <begin position="205"/>
        <end position="371"/>
    </location>
</feature>
<dbReference type="PANTHER" id="PTHR30580">
    <property type="entry name" value="PRIMOSOMAL PROTEIN N"/>
    <property type="match status" value="1"/>
</dbReference>
<dbReference type="PROSITE" id="PS51192">
    <property type="entry name" value="HELICASE_ATP_BIND_1"/>
    <property type="match status" value="1"/>
</dbReference>
<dbReference type="EMBL" id="FNBI01000003">
    <property type="protein sequence ID" value="SDF38857.1"/>
    <property type="molecule type" value="Genomic_DNA"/>
</dbReference>
<dbReference type="SMART" id="SM00487">
    <property type="entry name" value="DEXDc"/>
    <property type="match status" value="1"/>
</dbReference>
<keyword evidence="5 12" id="KW-0378">Hydrolase</keyword>
<evidence type="ECO:0000256" key="9">
    <source>
        <dbReference type="ARBA" id="ARBA00023125"/>
    </source>
</evidence>
<dbReference type="Proteomes" id="UP000436801">
    <property type="component" value="Unassembled WGS sequence"/>
</dbReference>
<keyword evidence="1 12" id="KW-0639">Primosome</keyword>
<keyword evidence="3 12" id="KW-0479">Metal-binding</keyword>
<gene>
    <name evidence="12" type="primary">priA</name>
    <name evidence="14" type="ORF">GQR91_08145</name>
    <name evidence="15" type="ORF">SAMN05216557_103193</name>
</gene>
<dbReference type="SUPFAM" id="SSF52540">
    <property type="entry name" value="P-loop containing nucleoside triphosphate hydrolases"/>
    <property type="match status" value="2"/>
</dbReference>
<evidence type="ECO:0000313" key="17">
    <source>
        <dbReference type="Proteomes" id="UP000436801"/>
    </source>
</evidence>
<dbReference type="GO" id="GO:1990077">
    <property type="term" value="C:primosome complex"/>
    <property type="evidence" value="ECO:0007669"/>
    <property type="project" value="UniProtKB-UniRule"/>
</dbReference>
<dbReference type="Gene3D" id="3.40.1440.60">
    <property type="entry name" value="PriA, 3(prime) DNA-binding domain"/>
    <property type="match status" value="1"/>
</dbReference>
<dbReference type="NCBIfam" id="TIGR00595">
    <property type="entry name" value="priA"/>
    <property type="match status" value="1"/>
</dbReference>
<feature type="binding site" evidence="12">
    <location>
        <position position="462"/>
    </location>
    <ligand>
        <name>Zn(2+)</name>
        <dbReference type="ChEBI" id="CHEBI:29105"/>
        <label>2</label>
    </ligand>
</feature>
<comment type="function">
    <text evidence="12">Initiates the restart of stalled replication forks, which reloads the replicative helicase on sites other than the origin of replication. Recognizes and binds to abandoned replication forks and remodels them to uncover a helicase loading site. Promotes assembly of the primosome at these replication forks.</text>
</comment>
<evidence type="ECO:0000256" key="10">
    <source>
        <dbReference type="ARBA" id="ARBA00023235"/>
    </source>
</evidence>
<dbReference type="GO" id="GO:0003677">
    <property type="term" value="F:DNA binding"/>
    <property type="evidence" value="ECO:0007669"/>
    <property type="project" value="UniProtKB-UniRule"/>
</dbReference>
<evidence type="ECO:0000256" key="2">
    <source>
        <dbReference type="ARBA" id="ARBA00022705"/>
    </source>
</evidence>
<dbReference type="InterPro" id="IPR041236">
    <property type="entry name" value="PriA_C"/>
</dbReference>
<dbReference type="GO" id="GO:0006310">
    <property type="term" value="P:DNA recombination"/>
    <property type="evidence" value="ECO:0007669"/>
    <property type="project" value="InterPro"/>
</dbReference>
<feature type="binding site" evidence="12">
    <location>
        <position position="475"/>
    </location>
    <ligand>
        <name>Zn(2+)</name>
        <dbReference type="ChEBI" id="CHEBI:29105"/>
        <label>1</label>
    </ligand>
</feature>
<dbReference type="EC" id="5.6.2.4" evidence="12"/>
<dbReference type="OrthoDB" id="9759544at2"/>
<dbReference type="CDD" id="cd17929">
    <property type="entry name" value="DEXHc_priA"/>
    <property type="match status" value="1"/>
</dbReference>
<keyword evidence="10 12" id="KW-0413">Isomerase</keyword>
<dbReference type="Pfam" id="PF00270">
    <property type="entry name" value="DEAD"/>
    <property type="match status" value="1"/>
</dbReference>
<evidence type="ECO:0000256" key="3">
    <source>
        <dbReference type="ARBA" id="ARBA00022723"/>
    </source>
</evidence>
<keyword evidence="2 12" id="KW-0235">DNA replication</keyword>
<dbReference type="RefSeq" id="WP_149682152.1">
    <property type="nucleotide sequence ID" value="NZ_FNBI01000003.1"/>
</dbReference>
<protein>
    <recommendedName>
        <fullName evidence="12">Replication restart protein PriA</fullName>
    </recommendedName>
    <alternativeName>
        <fullName evidence="12">ATP-dependent DNA helicase PriA</fullName>
        <ecNumber evidence="12">5.6.2.4</ecNumber>
    </alternativeName>
    <alternativeName>
        <fullName evidence="12">DNA 3'-5' helicase PriA</fullName>
    </alternativeName>
</protein>
<dbReference type="GO" id="GO:0006269">
    <property type="term" value="P:DNA replication, synthesis of primer"/>
    <property type="evidence" value="ECO:0007669"/>
    <property type="project" value="UniProtKB-KW"/>
</dbReference>
<dbReference type="InterPro" id="IPR014001">
    <property type="entry name" value="Helicase_ATP-bd"/>
</dbReference>
<comment type="similarity">
    <text evidence="12">Belongs to the helicase family. PriA subfamily.</text>
</comment>
<dbReference type="Pfam" id="PF17764">
    <property type="entry name" value="PriA_3primeBD"/>
    <property type="match status" value="1"/>
</dbReference>
<dbReference type="NCBIfam" id="NF004070">
    <property type="entry name" value="PRK05580.2-2"/>
    <property type="match status" value="1"/>
</dbReference>
<reference evidence="14 17" key="2">
    <citation type="submission" date="2019-12" db="EMBL/GenBank/DDBJ databases">
        <authorList>
            <person name="Zheng J."/>
        </authorList>
    </citation>
    <scope>NUCLEOTIDE SEQUENCE [LARGE SCALE GENOMIC DNA]</scope>
    <source>
        <strain evidence="14 17">DSM 27347</strain>
    </source>
</reference>
<dbReference type="GO" id="GO:0006302">
    <property type="term" value="P:double-strand break repair"/>
    <property type="evidence" value="ECO:0007669"/>
    <property type="project" value="InterPro"/>
</dbReference>
<dbReference type="InterPro" id="IPR027417">
    <property type="entry name" value="P-loop_NTPase"/>
</dbReference>